<gene>
    <name evidence="6" type="ORF">ACFSJ3_11400</name>
</gene>
<dbReference type="InterPro" id="IPR038665">
    <property type="entry name" value="Voltage-dep_anion_channel_sf"/>
</dbReference>
<name>A0ABW4XNI4_9GAMM</name>
<keyword evidence="4 5" id="KW-0472">Membrane</keyword>
<dbReference type="Pfam" id="PF03595">
    <property type="entry name" value="SLAC1"/>
    <property type="match status" value="1"/>
</dbReference>
<feature type="transmembrane region" description="Helical" evidence="5">
    <location>
        <begin position="105"/>
        <end position="126"/>
    </location>
</feature>
<feature type="transmembrane region" description="Helical" evidence="5">
    <location>
        <begin position="328"/>
        <end position="347"/>
    </location>
</feature>
<comment type="subcellular location">
    <subcellularLocation>
        <location evidence="1">Membrane</location>
        <topology evidence="1">Multi-pass membrane protein</topology>
    </subcellularLocation>
</comment>
<comment type="caution">
    <text evidence="6">The sequence shown here is derived from an EMBL/GenBank/DDBJ whole genome shotgun (WGS) entry which is preliminary data.</text>
</comment>
<feature type="transmembrane region" description="Helical" evidence="5">
    <location>
        <begin position="168"/>
        <end position="191"/>
    </location>
</feature>
<feature type="transmembrane region" description="Helical" evidence="5">
    <location>
        <begin position="44"/>
        <end position="65"/>
    </location>
</feature>
<evidence type="ECO:0000313" key="6">
    <source>
        <dbReference type="EMBL" id="MFD2096590.1"/>
    </source>
</evidence>
<feature type="transmembrane region" description="Helical" evidence="5">
    <location>
        <begin position="287"/>
        <end position="308"/>
    </location>
</feature>
<evidence type="ECO:0000256" key="4">
    <source>
        <dbReference type="ARBA" id="ARBA00023136"/>
    </source>
</evidence>
<dbReference type="Gene3D" id="1.50.10.150">
    <property type="entry name" value="Voltage-dependent anion channel"/>
    <property type="match status" value="1"/>
</dbReference>
<evidence type="ECO:0000313" key="7">
    <source>
        <dbReference type="Proteomes" id="UP001597380"/>
    </source>
</evidence>
<dbReference type="PANTHER" id="PTHR37955">
    <property type="entry name" value="TELLURITE RESISTANCE PROTEIN TEHA"/>
    <property type="match status" value="1"/>
</dbReference>
<evidence type="ECO:0000256" key="5">
    <source>
        <dbReference type="SAM" id="Phobius"/>
    </source>
</evidence>
<dbReference type="PANTHER" id="PTHR37955:SF1">
    <property type="entry name" value="DEP DOMAIN-CONTAINING PROTEIN"/>
    <property type="match status" value="1"/>
</dbReference>
<dbReference type="RefSeq" id="WP_345339021.1">
    <property type="nucleotide sequence ID" value="NZ_BAABLI010000008.1"/>
</dbReference>
<keyword evidence="7" id="KW-1185">Reference proteome</keyword>
<evidence type="ECO:0000256" key="1">
    <source>
        <dbReference type="ARBA" id="ARBA00004141"/>
    </source>
</evidence>
<protein>
    <submittedName>
        <fullName evidence="6">TDT family transporter</fullName>
    </submittedName>
</protein>
<reference evidence="7" key="1">
    <citation type="journal article" date="2019" name="Int. J. Syst. Evol. Microbiol.">
        <title>The Global Catalogue of Microorganisms (GCM) 10K type strain sequencing project: providing services to taxonomists for standard genome sequencing and annotation.</title>
        <authorList>
            <consortium name="The Broad Institute Genomics Platform"/>
            <consortium name="The Broad Institute Genome Sequencing Center for Infectious Disease"/>
            <person name="Wu L."/>
            <person name="Ma J."/>
        </authorList>
    </citation>
    <scope>NUCLEOTIDE SEQUENCE [LARGE SCALE GENOMIC DNA]</scope>
    <source>
        <strain evidence="7">CGMCC 1.10992</strain>
    </source>
</reference>
<organism evidence="6 7">
    <name type="scientific">Corallincola platygyrae</name>
    <dbReference type="NCBI Taxonomy" id="1193278"/>
    <lineage>
        <taxon>Bacteria</taxon>
        <taxon>Pseudomonadati</taxon>
        <taxon>Pseudomonadota</taxon>
        <taxon>Gammaproteobacteria</taxon>
        <taxon>Alteromonadales</taxon>
        <taxon>Psychromonadaceae</taxon>
        <taxon>Corallincola</taxon>
    </lineage>
</organism>
<feature type="transmembrane region" description="Helical" evidence="5">
    <location>
        <begin position="71"/>
        <end position="93"/>
    </location>
</feature>
<dbReference type="Proteomes" id="UP001597380">
    <property type="component" value="Unassembled WGS sequence"/>
</dbReference>
<feature type="transmembrane region" description="Helical" evidence="5">
    <location>
        <begin position="132"/>
        <end position="156"/>
    </location>
</feature>
<evidence type="ECO:0000256" key="2">
    <source>
        <dbReference type="ARBA" id="ARBA00022692"/>
    </source>
</evidence>
<dbReference type="InterPro" id="IPR004695">
    <property type="entry name" value="SLAC1/Mae1/Ssu1/TehA"/>
</dbReference>
<sequence>MKANNPTTLSEKLLTGASATSRNGIRKWSGWQTLANVPAPTGGLALACFSLASALVLFAGLNASYAGALEFLAGVFLTMATVWLVPVVVKYLVHSRLLKSELAHPVVGSVLPTTSMALMVATSWLVKSEFVALQMVAETVWVAAVALHLLLLLGFASKQSRGFTLNKVVPSWFVPPIGIVAACVTAPAFGLELLTQPLFWFGLLFYAIQLPVVMYRLLFAEKIPESALCTLAIMGAPPSLLLAGYLSAFAQPEPVLVLLLAPLALLMTGLVYLALLKLLRLSFSPGYAAMTFPLVIGATAQLLLSEWAVAQQMSMLADVAAIAGKFELSVAFVIVSYVCAHYLCAFMRAMKKAA</sequence>
<feature type="transmembrane region" description="Helical" evidence="5">
    <location>
        <begin position="227"/>
        <end position="249"/>
    </location>
</feature>
<keyword evidence="3 5" id="KW-1133">Transmembrane helix</keyword>
<accession>A0ABW4XNI4</accession>
<feature type="transmembrane region" description="Helical" evidence="5">
    <location>
        <begin position="197"/>
        <end position="215"/>
    </location>
</feature>
<proteinExistence type="predicted"/>
<keyword evidence="2 5" id="KW-0812">Transmembrane</keyword>
<dbReference type="InterPro" id="IPR052951">
    <property type="entry name" value="Tellurite_res_ion_channel"/>
</dbReference>
<feature type="transmembrane region" description="Helical" evidence="5">
    <location>
        <begin position="255"/>
        <end position="275"/>
    </location>
</feature>
<dbReference type="EMBL" id="JBHUHT010000012">
    <property type="protein sequence ID" value="MFD2096590.1"/>
    <property type="molecule type" value="Genomic_DNA"/>
</dbReference>
<evidence type="ECO:0000256" key="3">
    <source>
        <dbReference type="ARBA" id="ARBA00022989"/>
    </source>
</evidence>
<dbReference type="CDD" id="cd09325">
    <property type="entry name" value="TDT_C4-dicarb_trans"/>
    <property type="match status" value="1"/>
</dbReference>